<dbReference type="PANTHER" id="PTHR48094">
    <property type="entry name" value="PROTEIN/NUCLEIC ACID DEGLYCASE DJ-1-RELATED"/>
    <property type="match status" value="1"/>
</dbReference>
<feature type="domain" description="DJ-1/PfpI" evidence="4">
    <location>
        <begin position="27"/>
        <end position="212"/>
    </location>
</feature>
<dbReference type="Pfam" id="PF01965">
    <property type="entry name" value="DJ-1_PfpI"/>
    <property type="match status" value="1"/>
</dbReference>
<name>A0A931G0C9_9ACTN</name>
<dbReference type="SUPFAM" id="SSF52317">
    <property type="entry name" value="Class I glutamine amidotransferase-like"/>
    <property type="match status" value="1"/>
</dbReference>
<accession>A0A931G0C9</accession>
<evidence type="ECO:0000313" key="6">
    <source>
        <dbReference type="Proteomes" id="UP000598146"/>
    </source>
</evidence>
<sequence>MTRSVLMVLTSHDMFGTTGRPTGFWLEELVVPLRAFRDAGLAVDLASVRGGRPPVDPTSTVDTAIDPDLDALLTNTAPLASVDPAGYDAVFLVGGHGTMWDFPDDEPLARIVGAIGRTGVVAAVCHGAAGLLGATTPTGDPLVAGRTVTGFSDAEEALAGATAALPFSLEQRLKTIGAVVEVGEPFTPTVCRDGRLLTGQNPASSAGVAAAVIDALALP</sequence>
<dbReference type="GO" id="GO:0019243">
    <property type="term" value="P:methylglyoxal catabolic process to D-lactate via S-lactoyl-glutathione"/>
    <property type="evidence" value="ECO:0007669"/>
    <property type="project" value="TreeGrafter"/>
</dbReference>
<dbReference type="InterPro" id="IPR029062">
    <property type="entry name" value="Class_I_gatase-like"/>
</dbReference>
<evidence type="ECO:0000256" key="2">
    <source>
        <dbReference type="ARBA" id="ARBA00023239"/>
    </source>
</evidence>
<dbReference type="InterPro" id="IPR050325">
    <property type="entry name" value="Prot/Nucl_acid_deglycase"/>
</dbReference>
<dbReference type="EMBL" id="JADQTO010000016">
    <property type="protein sequence ID" value="MBG0565740.1"/>
    <property type="molecule type" value="Genomic_DNA"/>
</dbReference>
<keyword evidence="6" id="KW-1185">Reference proteome</keyword>
<evidence type="ECO:0000313" key="5">
    <source>
        <dbReference type="EMBL" id="MBG0565740.1"/>
    </source>
</evidence>
<dbReference type="PANTHER" id="PTHR48094:SF11">
    <property type="entry name" value="GLUTATHIONE-INDEPENDENT GLYOXALASE HSP31-RELATED"/>
    <property type="match status" value="1"/>
</dbReference>
<dbReference type="RefSeq" id="WP_196417511.1">
    <property type="nucleotide sequence ID" value="NZ_JADQTO010000016.1"/>
</dbReference>
<keyword evidence="2" id="KW-0456">Lyase</keyword>
<proteinExistence type="inferred from homology"/>
<evidence type="ECO:0000259" key="4">
    <source>
        <dbReference type="Pfam" id="PF01965"/>
    </source>
</evidence>
<evidence type="ECO:0000256" key="3">
    <source>
        <dbReference type="ARBA" id="ARBA00038493"/>
    </source>
</evidence>
<dbReference type="GO" id="GO:0019172">
    <property type="term" value="F:glyoxalase III activity"/>
    <property type="evidence" value="ECO:0007669"/>
    <property type="project" value="TreeGrafter"/>
</dbReference>
<organism evidence="5 6">
    <name type="scientific">Actinoplanes aureus</name>
    <dbReference type="NCBI Taxonomy" id="2792083"/>
    <lineage>
        <taxon>Bacteria</taxon>
        <taxon>Bacillati</taxon>
        <taxon>Actinomycetota</taxon>
        <taxon>Actinomycetes</taxon>
        <taxon>Micromonosporales</taxon>
        <taxon>Micromonosporaceae</taxon>
        <taxon>Actinoplanes</taxon>
    </lineage>
</organism>
<dbReference type="AlphaFoldDB" id="A0A931G0C9"/>
<reference evidence="5" key="1">
    <citation type="submission" date="2020-11" db="EMBL/GenBank/DDBJ databases">
        <title>Isolation and identification of active actinomycetes.</title>
        <authorList>
            <person name="Sun X."/>
        </authorList>
    </citation>
    <scope>NUCLEOTIDE SEQUENCE</scope>
    <source>
        <strain evidence="5">NEAU-A11</strain>
    </source>
</reference>
<comment type="caution">
    <text evidence="5">The sequence shown here is derived from an EMBL/GenBank/DDBJ whole genome shotgun (WGS) entry which is preliminary data.</text>
</comment>
<dbReference type="Gene3D" id="3.40.50.880">
    <property type="match status" value="1"/>
</dbReference>
<dbReference type="GO" id="GO:0005737">
    <property type="term" value="C:cytoplasm"/>
    <property type="evidence" value="ECO:0007669"/>
    <property type="project" value="TreeGrafter"/>
</dbReference>
<comment type="similarity">
    <text evidence="3">Belongs to the peptidase C56 family. HSP31-like subfamily.</text>
</comment>
<protein>
    <submittedName>
        <fullName evidence="5">Type 1 glutamine amidotransferase domain-containing protein</fullName>
    </submittedName>
</protein>
<keyword evidence="5" id="KW-0315">Glutamine amidotransferase</keyword>
<evidence type="ECO:0000256" key="1">
    <source>
        <dbReference type="ARBA" id="ARBA00023016"/>
    </source>
</evidence>
<dbReference type="InterPro" id="IPR002818">
    <property type="entry name" value="DJ-1/PfpI"/>
</dbReference>
<dbReference type="CDD" id="cd03141">
    <property type="entry name" value="GATase1_Hsp31_like"/>
    <property type="match status" value="1"/>
</dbReference>
<gene>
    <name evidence="5" type="ORF">I4J89_30245</name>
</gene>
<keyword evidence="1" id="KW-0346">Stress response</keyword>
<dbReference type="Proteomes" id="UP000598146">
    <property type="component" value="Unassembled WGS sequence"/>
</dbReference>